<dbReference type="Pfam" id="PF01464">
    <property type="entry name" value="SLT"/>
    <property type="match status" value="1"/>
</dbReference>
<dbReference type="Gene3D" id="1.10.530.10">
    <property type="match status" value="1"/>
</dbReference>
<dbReference type="PANTHER" id="PTHR37423:SF2">
    <property type="entry name" value="MEMBRANE-BOUND LYTIC MUREIN TRANSGLYCOSYLASE C"/>
    <property type="match status" value="1"/>
</dbReference>
<dbReference type="Proteomes" id="UP000184436">
    <property type="component" value="Unassembled WGS sequence"/>
</dbReference>
<dbReference type="InterPro" id="IPR008258">
    <property type="entry name" value="Transglycosylase_SLT_dom_1"/>
</dbReference>
<dbReference type="InterPro" id="IPR036779">
    <property type="entry name" value="LysM_dom_sf"/>
</dbReference>
<evidence type="ECO:0000313" key="3">
    <source>
        <dbReference type="EMBL" id="SHE61874.1"/>
    </source>
</evidence>
<dbReference type="CDD" id="cd16894">
    <property type="entry name" value="MltD-like"/>
    <property type="match status" value="1"/>
</dbReference>
<evidence type="ECO:0000256" key="1">
    <source>
        <dbReference type="ARBA" id="ARBA00007734"/>
    </source>
</evidence>
<comment type="similarity">
    <text evidence="1">Belongs to the transglycosylase Slt family.</text>
</comment>
<dbReference type="SUPFAM" id="SSF54106">
    <property type="entry name" value="LysM domain"/>
    <property type="match status" value="1"/>
</dbReference>
<proteinExistence type="inferred from homology"/>
<protein>
    <submittedName>
        <fullName evidence="3">Membrane-bound lytic murein transglycosylase D</fullName>
    </submittedName>
</protein>
<dbReference type="GO" id="GO:0008933">
    <property type="term" value="F:peptidoglycan lytic transglycosylase activity"/>
    <property type="evidence" value="ECO:0007669"/>
    <property type="project" value="InterPro"/>
</dbReference>
<dbReference type="AlphaFoldDB" id="A0A1M4UYS2"/>
<dbReference type="InterPro" id="IPR023346">
    <property type="entry name" value="Lysozyme-like_dom_sf"/>
</dbReference>
<dbReference type="GO" id="GO:0016020">
    <property type="term" value="C:membrane"/>
    <property type="evidence" value="ECO:0007669"/>
    <property type="project" value="InterPro"/>
</dbReference>
<organism evidence="3 4">
    <name type="scientific">Bacteroides faecichinchillae</name>
    <dbReference type="NCBI Taxonomy" id="871325"/>
    <lineage>
        <taxon>Bacteria</taxon>
        <taxon>Pseudomonadati</taxon>
        <taxon>Bacteroidota</taxon>
        <taxon>Bacteroidia</taxon>
        <taxon>Bacteroidales</taxon>
        <taxon>Bacteroidaceae</taxon>
        <taxon>Bacteroides</taxon>
    </lineage>
</organism>
<dbReference type="InterPro" id="IPR018392">
    <property type="entry name" value="LysM"/>
</dbReference>
<evidence type="ECO:0000259" key="2">
    <source>
        <dbReference type="PROSITE" id="PS51782"/>
    </source>
</evidence>
<reference evidence="3 4" key="1">
    <citation type="submission" date="2016-11" db="EMBL/GenBank/DDBJ databases">
        <authorList>
            <person name="Jaros S."/>
            <person name="Januszkiewicz K."/>
            <person name="Wedrychowicz H."/>
        </authorList>
    </citation>
    <scope>NUCLEOTIDE SEQUENCE [LARGE SCALE GENOMIC DNA]</scope>
    <source>
        <strain evidence="3 4">DSM 26883</strain>
    </source>
</reference>
<gene>
    <name evidence="3" type="ORF">SAMN05444349_10437</name>
</gene>
<dbReference type="STRING" id="871325.SAMN05444349_10437"/>
<dbReference type="SUPFAM" id="SSF53955">
    <property type="entry name" value="Lysozyme-like"/>
    <property type="match status" value="1"/>
</dbReference>
<name>A0A1M4UYS2_9BACE</name>
<dbReference type="GO" id="GO:0000270">
    <property type="term" value="P:peptidoglycan metabolic process"/>
    <property type="evidence" value="ECO:0007669"/>
    <property type="project" value="InterPro"/>
</dbReference>
<dbReference type="PROSITE" id="PS51782">
    <property type="entry name" value="LYSM"/>
    <property type="match status" value="1"/>
</dbReference>
<sequence length="448" mass="50968">MRITILKAQLRLKLLLNMKNLVNYCPIIFFFLLAIPQARAQSVDVVIHENGTERKESIDLPMSMTYPLDSLLNDWKAKNYVDLGKDCSTAEVNPLFSDSVYIDRLSRIPAIMEMPYNEIVRKFIDMYAGRLRNQVSFMLSACNFYMPIFEEALDAYGLPLELKYLPIIESALNPSAISRAGASGLWQFMIGTGKIYGLESNSLVDERRDPIKATWAAARYLKEMYTIYGDWNLVIAAYNCGPGTINKAIRRAGGETDYWKIYNFLPKETKGYVPAFIAANYVMTYYCDHNICPMETNIPTSTDTVQVNKNLHFDQISEICNVPLDEIKSLNPQYKKQIIPGESKSYTLRLPINAISTFIDKQDTIYAHRADELFRNRKTVAVKEPTPTTRKQTTAVTGKGKLTYYNIKSGDTLSSIAEKLNVRVKDIQSWNGMSNTKISAGKRLKIYK</sequence>
<dbReference type="SMART" id="SM00257">
    <property type="entry name" value="LysM"/>
    <property type="match status" value="1"/>
</dbReference>
<feature type="domain" description="LysM" evidence="2">
    <location>
        <begin position="403"/>
        <end position="446"/>
    </location>
</feature>
<dbReference type="Gene3D" id="3.10.350.10">
    <property type="entry name" value="LysM domain"/>
    <property type="match status" value="1"/>
</dbReference>
<dbReference type="Pfam" id="PF01476">
    <property type="entry name" value="LysM"/>
    <property type="match status" value="1"/>
</dbReference>
<dbReference type="EMBL" id="FQVD01000004">
    <property type="protein sequence ID" value="SHE61874.1"/>
    <property type="molecule type" value="Genomic_DNA"/>
</dbReference>
<keyword evidence="4" id="KW-1185">Reference proteome</keyword>
<dbReference type="PROSITE" id="PS00922">
    <property type="entry name" value="TRANSGLYCOSYLASE"/>
    <property type="match status" value="1"/>
</dbReference>
<accession>A0A1M4UYS2</accession>
<dbReference type="InterPro" id="IPR000189">
    <property type="entry name" value="Transglyc_AS"/>
</dbReference>
<dbReference type="PANTHER" id="PTHR37423">
    <property type="entry name" value="SOLUBLE LYTIC MUREIN TRANSGLYCOSYLASE-RELATED"/>
    <property type="match status" value="1"/>
</dbReference>
<dbReference type="CDD" id="cd00118">
    <property type="entry name" value="LysM"/>
    <property type="match status" value="1"/>
</dbReference>
<evidence type="ECO:0000313" key="4">
    <source>
        <dbReference type="Proteomes" id="UP000184436"/>
    </source>
</evidence>